<dbReference type="InterPro" id="IPR043193">
    <property type="entry name" value="GLOD4"/>
</dbReference>
<dbReference type="Proteomes" id="UP000014760">
    <property type="component" value="Unassembled WGS sequence"/>
</dbReference>
<organism evidence="1">
    <name type="scientific">Capitella teleta</name>
    <name type="common">Polychaete worm</name>
    <dbReference type="NCBI Taxonomy" id="283909"/>
    <lineage>
        <taxon>Eukaryota</taxon>
        <taxon>Metazoa</taxon>
        <taxon>Spiralia</taxon>
        <taxon>Lophotrochozoa</taxon>
        <taxon>Annelida</taxon>
        <taxon>Polychaeta</taxon>
        <taxon>Sedentaria</taxon>
        <taxon>Scolecida</taxon>
        <taxon>Capitellidae</taxon>
        <taxon>Capitella</taxon>
    </lineage>
</organism>
<proteinExistence type="predicted"/>
<dbReference type="EMBL" id="AMQN01048124">
    <property type="status" value="NOT_ANNOTATED_CDS"/>
    <property type="molecule type" value="Genomic_DNA"/>
</dbReference>
<evidence type="ECO:0008006" key="4">
    <source>
        <dbReference type="Google" id="ProtNLM"/>
    </source>
</evidence>
<dbReference type="HOGENOM" id="CLU_1911851_0_0_1"/>
<dbReference type="Gene3D" id="3.10.180.10">
    <property type="entry name" value="2,3-Dihydroxybiphenyl 1,2-Dioxygenase, domain 1"/>
    <property type="match status" value="1"/>
</dbReference>
<sequence>MSSPRILHYVFKIGNRSETARFYRDVLGMKILRHEEFTEGCKAACNGPYDGTWSKSMGINIESNSILDQARKADWVVEKDGSRVFLSAPDGYKFYIQQSEKGASQAENVSYHSVIILQTRPLPGYLSLAQIWI</sequence>
<dbReference type="STRING" id="283909.R7U7B6"/>
<dbReference type="InterPro" id="IPR029068">
    <property type="entry name" value="Glyas_Bleomycin-R_OHBP_Dase"/>
</dbReference>
<name>R7U7B6_CAPTE</name>
<reference evidence="3" key="1">
    <citation type="submission" date="2012-12" db="EMBL/GenBank/DDBJ databases">
        <authorList>
            <person name="Hellsten U."/>
            <person name="Grimwood J."/>
            <person name="Chapman J.A."/>
            <person name="Shapiro H."/>
            <person name="Aerts A."/>
            <person name="Otillar R.P."/>
            <person name="Terry A.Y."/>
            <person name="Boore J.L."/>
            <person name="Simakov O."/>
            <person name="Marletaz F."/>
            <person name="Cho S.-J."/>
            <person name="Edsinger-Gonzales E."/>
            <person name="Havlak P."/>
            <person name="Kuo D.-H."/>
            <person name="Larsson T."/>
            <person name="Lv J."/>
            <person name="Arendt D."/>
            <person name="Savage R."/>
            <person name="Osoegawa K."/>
            <person name="de Jong P."/>
            <person name="Lindberg D.R."/>
            <person name="Seaver E.C."/>
            <person name="Weisblat D.A."/>
            <person name="Putnam N.H."/>
            <person name="Grigoriev I.V."/>
            <person name="Rokhsar D.S."/>
        </authorList>
    </citation>
    <scope>NUCLEOTIDE SEQUENCE</scope>
    <source>
        <strain evidence="3">I ESC-2004</strain>
    </source>
</reference>
<dbReference type="EMBL" id="KB306763">
    <property type="protein sequence ID" value="ELT99566.1"/>
    <property type="molecule type" value="Genomic_DNA"/>
</dbReference>
<evidence type="ECO:0000313" key="2">
    <source>
        <dbReference type="EnsemblMetazoa" id="CapteP192179"/>
    </source>
</evidence>
<dbReference type="OMA" id="WPVEREN"/>
<dbReference type="SUPFAM" id="SSF54593">
    <property type="entry name" value="Glyoxalase/Bleomycin resistance protein/Dihydroxybiphenyl dioxygenase"/>
    <property type="match status" value="1"/>
</dbReference>
<dbReference type="PANTHER" id="PTHR46466:SF1">
    <property type="entry name" value="GLYOXALASE DOMAIN-CONTAINING PROTEIN 4"/>
    <property type="match status" value="1"/>
</dbReference>
<gene>
    <name evidence="1" type="ORF">CAPTEDRAFT_192179</name>
</gene>
<accession>R7U7B6</accession>
<feature type="non-terminal residue" evidence="1">
    <location>
        <position position="133"/>
    </location>
</feature>
<reference evidence="1 3" key="2">
    <citation type="journal article" date="2013" name="Nature">
        <title>Insights into bilaterian evolution from three spiralian genomes.</title>
        <authorList>
            <person name="Simakov O."/>
            <person name="Marletaz F."/>
            <person name="Cho S.J."/>
            <person name="Edsinger-Gonzales E."/>
            <person name="Havlak P."/>
            <person name="Hellsten U."/>
            <person name="Kuo D.H."/>
            <person name="Larsson T."/>
            <person name="Lv J."/>
            <person name="Arendt D."/>
            <person name="Savage R."/>
            <person name="Osoegawa K."/>
            <person name="de Jong P."/>
            <person name="Grimwood J."/>
            <person name="Chapman J.A."/>
            <person name="Shapiro H."/>
            <person name="Aerts A."/>
            <person name="Otillar R.P."/>
            <person name="Terry A.Y."/>
            <person name="Boore J.L."/>
            <person name="Grigoriev I.V."/>
            <person name="Lindberg D.R."/>
            <person name="Seaver E.C."/>
            <person name="Weisblat D.A."/>
            <person name="Putnam N.H."/>
            <person name="Rokhsar D.S."/>
        </authorList>
    </citation>
    <scope>NUCLEOTIDE SEQUENCE</scope>
    <source>
        <strain evidence="1 3">I ESC-2004</strain>
    </source>
</reference>
<keyword evidence="3" id="KW-1185">Reference proteome</keyword>
<reference evidence="2" key="3">
    <citation type="submission" date="2015-06" db="UniProtKB">
        <authorList>
            <consortium name="EnsemblMetazoa"/>
        </authorList>
    </citation>
    <scope>IDENTIFICATION</scope>
</reference>
<dbReference type="EnsemblMetazoa" id="CapteT192179">
    <property type="protein sequence ID" value="CapteP192179"/>
    <property type="gene ID" value="CapteG192179"/>
</dbReference>
<protein>
    <recommendedName>
        <fullName evidence="4">Glyoxalase domain-containing protein 4</fullName>
    </recommendedName>
</protein>
<evidence type="ECO:0000313" key="3">
    <source>
        <dbReference type="Proteomes" id="UP000014760"/>
    </source>
</evidence>
<dbReference type="OrthoDB" id="1545884at2759"/>
<dbReference type="AlphaFoldDB" id="R7U7B6"/>
<evidence type="ECO:0000313" key="1">
    <source>
        <dbReference type="EMBL" id="ELT99566.1"/>
    </source>
</evidence>
<dbReference type="PANTHER" id="PTHR46466">
    <property type="entry name" value="GLYOXALASE DOMAIN-CONTAINING PROTEIN 4"/>
    <property type="match status" value="1"/>
</dbReference>